<feature type="repeat" description="RCC1" evidence="2">
    <location>
        <begin position="781"/>
        <end position="828"/>
    </location>
</feature>
<dbReference type="Gene3D" id="2.130.10.10">
    <property type="entry name" value="YVTN repeat-like/Quinoprotein amine dehydrogenase"/>
    <property type="match status" value="1"/>
</dbReference>
<dbReference type="InterPro" id="IPR036322">
    <property type="entry name" value="WD40_repeat_dom_sf"/>
</dbReference>
<evidence type="ECO:0000313" key="5">
    <source>
        <dbReference type="EMBL" id="JAS12709.1"/>
    </source>
</evidence>
<dbReference type="SUPFAM" id="SSF50985">
    <property type="entry name" value="RCC1/BLIP-II"/>
    <property type="match status" value="1"/>
</dbReference>
<gene>
    <name evidence="5" type="ORF">g.38249</name>
</gene>
<evidence type="ECO:0000259" key="3">
    <source>
        <dbReference type="Pfam" id="PF12894"/>
    </source>
</evidence>
<dbReference type="AlphaFoldDB" id="A0A1B6CH26"/>
<evidence type="ECO:0000259" key="4">
    <source>
        <dbReference type="Pfam" id="PF25390"/>
    </source>
</evidence>
<dbReference type="PROSITE" id="PS50012">
    <property type="entry name" value="RCC1_3"/>
    <property type="match status" value="6"/>
</dbReference>
<dbReference type="PANTHER" id="PTHR22870">
    <property type="entry name" value="REGULATOR OF CHROMOSOME CONDENSATION"/>
    <property type="match status" value="1"/>
</dbReference>
<feature type="repeat" description="RCC1" evidence="2">
    <location>
        <begin position="729"/>
        <end position="780"/>
    </location>
</feature>
<name>A0A1B6CH26_9HEMI</name>
<dbReference type="InterPro" id="IPR001680">
    <property type="entry name" value="WD40_rpt"/>
</dbReference>
<dbReference type="Pfam" id="PF13540">
    <property type="entry name" value="RCC1_2"/>
    <property type="match status" value="1"/>
</dbReference>
<feature type="domain" description="Anaphase-promoting complex subunit 4-like WD40" evidence="3">
    <location>
        <begin position="134"/>
        <end position="186"/>
    </location>
</feature>
<dbReference type="PRINTS" id="PR00633">
    <property type="entry name" value="RCCNDNSATION"/>
</dbReference>
<dbReference type="InterPro" id="IPR024977">
    <property type="entry name" value="Apc4-like_WD40_dom"/>
</dbReference>
<dbReference type="SMART" id="SM00320">
    <property type="entry name" value="WD40"/>
    <property type="match status" value="6"/>
</dbReference>
<dbReference type="InterPro" id="IPR058923">
    <property type="entry name" value="RCC1-like_dom"/>
</dbReference>
<dbReference type="InterPro" id="IPR051210">
    <property type="entry name" value="Ub_ligase/GEF_domain"/>
</dbReference>
<dbReference type="EMBL" id="GEDC01024589">
    <property type="protein sequence ID" value="JAS12709.1"/>
    <property type="molecule type" value="Transcribed_RNA"/>
</dbReference>
<feature type="repeat" description="RCC1" evidence="2">
    <location>
        <begin position="568"/>
        <end position="622"/>
    </location>
</feature>
<proteinExistence type="predicted"/>
<dbReference type="Pfam" id="PF25390">
    <property type="entry name" value="WD40_RLD"/>
    <property type="match status" value="1"/>
</dbReference>
<dbReference type="PANTHER" id="PTHR22870:SF155">
    <property type="entry name" value="E3 UBIQUITIN-PROTEIN LIGASE HERC1-RELATED"/>
    <property type="match status" value="1"/>
</dbReference>
<evidence type="ECO:0000256" key="1">
    <source>
        <dbReference type="ARBA" id="ARBA00022737"/>
    </source>
</evidence>
<dbReference type="PROSITE" id="PS00626">
    <property type="entry name" value="RCC1_2"/>
    <property type="match status" value="2"/>
</dbReference>
<dbReference type="InterPro" id="IPR000408">
    <property type="entry name" value="Reg_chr_condens"/>
</dbReference>
<organism evidence="5">
    <name type="scientific">Clastoptera arizonana</name>
    <name type="common">Arizona spittle bug</name>
    <dbReference type="NCBI Taxonomy" id="38151"/>
    <lineage>
        <taxon>Eukaryota</taxon>
        <taxon>Metazoa</taxon>
        <taxon>Ecdysozoa</taxon>
        <taxon>Arthropoda</taxon>
        <taxon>Hexapoda</taxon>
        <taxon>Insecta</taxon>
        <taxon>Pterygota</taxon>
        <taxon>Neoptera</taxon>
        <taxon>Paraneoptera</taxon>
        <taxon>Hemiptera</taxon>
        <taxon>Auchenorrhyncha</taxon>
        <taxon>Cercopoidea</taxon>
        <taxon>Clastopteridae</taxon>
        <taxon>Clastoptera</taxon>
    </lineage>
</organism>
<dbReference type="Pfam" id="PF12894">
    <property type="entry name" value="ANAPC4_WD40"/>
    <property type="match status" value="1"/>
</dbReference>
<feature type="repeat" description="RCC1" evidence="2">
    <location>
        <begin position="623"/>
        <end position="674"/>
    </location>
</feature>
<feature type="repeat" description="RCC1" evidence="2">
    <location>
        <begin position="675"/>
        <end position="727"/>
    </location>
</feature>
<feature type="domain" description="RCC1-like" evidence="4">
    <location>
        <begin position="518"/>
        <end position="723"/>
    </location>
</feature>
<dbReference type="Pfam" id="PF00400">
    <property type="entry name" value="WD40"/>
    <property type="match status" value="1"/>
</dbReference>
<feature type="non-terminal residue" evidence="5">
    <location>
        <position position="839"/>
    </location>
</feature>
<dbReference type="InterPro" id="IPR015943">
    <property type="entry name" value="WD40/YVTN_repeat-like_dom_sf"/>
</dbReference>
<protein>
    <submittedName>
        <fullName evidence="5">Uncharacterized protein</fullName>
    </submittedName>
</protein>
<evidence type="ECO:0000256" key="2">
    <source>
        <dbReference type="PROSITE-ProRule" id="PRU00235"/>
    </source>
</evidence>
<dbReference type="Gene3D" id="2.130.10.30">
    <property type="entry name" value="Regulator of chromosome condensation 1/beta-lactamase-inhibitor protein II"/>
    <property type="match status" value="1"/>
</dbReference>
<dbReference type="InterPro" id="IPR009091">
    <property type="entry name" value="RCC1/BLIP-II"/>
</dbReference>
<dbReference type="Pfam" id="PF00415">
    <property type="entry name" value="RCC1"/>
    <property type="match status" value="1"/>
</dbReference>
<feature type="non-terminal residue" evidence="5">
    <location>
        <position position="1"/>
    </location>
</feature>
<accession>A0A1B6CH26</accession>
<sequence>DSTVRIWRPKNCVLQQTNVFCNLRSAQNDEGQDVVNQPVIAAWSPSGKFIAGAMETTINIWHVHDPGSPVHEGSCMGTFIDCQTAWVKCLCWPKIRNSELETEFILIGRSDGCVAKYCVNSNSFNKEDLAFCSKQHVSVTCIAWQDENKHFAIGFADGSLNLALHTSLEVFSVKAHSTSITCMEWDRKNCLLATCADEDNMCYVWMFVDGNFQCIFGLLHSSALVSLIWSPVEGIKHLLCVATVNDLINVWLLPKFSKDAVEPELLYTLSGHFYSPVTSLAIDSDGLILASGSYKSGVLNIWSLEDGNLLRTTTRTEGIQSLCWIPKIGLVVSFSRSKDVNLLYYSSEAYLEDRILALCRNAFQRKGIAGLSELSAPCLVTFLKHLPTEVLKFYNKSVQVRSQLLHSDLLRCLVSFMLFLKLDELVCYKRQPPNLLETKSLDPDWVWLHDLSTAASTAKALVTQSPLPRLFLREKVDLKNYDENWTNAVDNKEWTHQMDTQIMSWATQFSQDWHLGGKSEVYLWGHGRHGQLGELGSKAITPTLVKSFSTAQQIICGQNCTFVIENSGTVLSCGQGSFGRLGQGHSDDLRAPTVISSLQGFVIVELATSCGSDGHSLALAESGEVFSWGDGDFGKLGHGTCERQRCPRQIDSLAEVEVIQVACGYKHSAVVSANGDLYTFGGGDYGKLGHGTSHNARIPERVVNTWDGHKIGQVACGLNHTVCVSVDGKAVWSFGDPEWGKLGLGLTKFKGVPQRITALDGESIKKVCCGVQCSVFLTYDGKVLTCGLDKTTEGGWQGDTPKLVAGLSSVFVESIAVGVDHALALTSTGDVWGWGNNAE</sequence>
<reference evidence="5" key="1">
    <citation type="submission" date="2015-12" db="EMBL/GenBank/DDBJ databases">
        <title>De novo transcriptome assembly of four potential Pierce s Disease insect vectors from Arizona vineyards.</title>
        <authorList>
            <person name="Tassone E.E."/>
        </authorList>
    </citation>
    <scope>NUCLEOTIDE SEQUENCE</scope>
</reference>
<feature type="repeat" description="RCC1" evidence="2">
    <location>
        <begin position="519"/>
        <end position="567"/>
    </location>
</feature>
<keyword evidence="1" id="KW-0677">Repeat</keyword>
<dbReference type="SUPFAM" id="SSF50978">
    <property type="entry name" value="WD40 repeat-like"/>
    <property type="match status" value="1"/>
</dbReference>